<gene>
    <name evidence="3" type="ORF">GJR95_07065</name>
</gene>
<dbReference type="InterPro" id="IPR006674">
    <property type="entry name" value="HD_domain"/>
</dbReference>
<dbReference type="Gene3D" id="3.40.50.300">
    <property type="entry name" value="P-loop containing nucleotide triphosphate hydrolases"/>
    <property type="match status" value="1"/>
</dbReference>
<dbReference type="GO" id="GO:0000166">
    <property type="term" value="F:nucleotide binding"/>
    <property type="evidence" value="ECO:0007669"/>
    <property type="project" value="UniProtKB-KW"/>
</dbReference>
<dbReference type="AlphaFoldDB" id="A0A6P1VS34"/>
<name>A0A6P1VS34_9BACT</name>
<dbReference type="PANTHER" id="PTHR47545">
    <property type="entry name" value="MULTIFUNCTIONAL CCA PROTEIN"/>
    <property type="match status" value="1"/>
</dbReference>
<keyword evidence="4" id="KW-1185">Reference proteome</keyword>
<accession>A0A6P1VS34</accession>
<keyword evidence="1" id="KW-0547">Nucleotide-binding</keyword>
<dbReference type="Proteomes" id="UP000464577">
    <property type="component" value="Chromosome"/>
</dbReference>
<dbReference type="InterPro" id="IPR003607">
    <property type="entry name" value="HD/PDEase_dom"/>
</dbReference>
<dbReference type="SUPFAM" id="SSF52540">
    <property type="entry name" value="P-loop containing nucleoside triphosphate hydrolases"/>
    <property type="match status" value="1"/>
</dbReference>
<dbReference type="CDD" id="cd00077">
    <property type="entry name" value="HDc"/>
    <property type="match status" value="1"/>
</dbReference>
<dbReference type="Pfam" id="PF13671">
    <property type="entry name" value="AAA_33"/>
    <property type="match status" value="1"/>
</dbReference>
<reference evidence="3 4" key="1">
    <citation type="submission" date="2019-11" db="EMBL/GenBank/DDBJ databases">
        <title>Spirosoma endbachense sp. nov., isolated from a natural salt meadow.</title>
        <authorList>
            <person name="Rojas J."/>
            <person name="Ambika Manirajan B."/>
            <person name="Ratering S."/>
            <person name="Suarez C."/>
            <person name="Geissler-Plaum R."/>
            <person name="Schnell S."/>
        </authorList>
    </citation>
    <scope>NUCLEOTIDE SEQUENCE [LARGE SCALE GENOMIC DNA]</scope>
    <source>
        <strain evidence="3 4">I-24</strain>
    </source>
</reference>
<dbReference type="RefSeq" id="WP_162385209.1">
    <property type="nucleotide sequence ID" value="NZ_CP045997.1"/>
</dbReference>
<sequence length="375" mass="43414">MWTFTTDKQWSALAARFPEISDMEGVRQDPRHHAEGDVAIHTQMVLASLIAQPDYQALAAIDQELLWAAALLHDVEKRSTTVEEPDGSITSRGHARRGERTTRKLLYLGERLLALPFPEREQICKLVRYHGLPLWIFEKPDPLKTLLQVSLEVNTQWLTMLARADVLGRICADQADLLYRIDLFEEFCRENKCWGKPCQFVSNTARFHYFSHDEAHPDYEPFTESGSDVVLLSGLPGSGKDTFIARNLADWPVVSLDNYRRKLKISPTDQQGTSRVVQLAREDAKAMLRSQTSFVWNATNLTRQLRNQLIDLFTTYKARVRLVYLEAPYQQLIRQNRNREYAVPEPVLHRMIDRLEVPAIWEAHQVDYLTPERMR</sequence>
<dbReference type="InterPro" id="IPR027417">
    <property type="entry name" value="P-loop_NTPase"/>
</dbReference>
<protein>
    <submittedName>
        <fullName evidence="3">AAA family ATPase</fullName>
    </submittedName>
</protein>
<dbReference type="KEGG" id="senf:GJR95_07065"/>
<evidence type="ECO:0000259" key="2">
    <source>
        <dbReference type="Pfam" id="PF01966"/>
    </source>
</evidence>
<evidence type="ECO:0000256" key="1">
    <source>
        <dbReference type="ARBA" id="ARBA00022741"/>
    </source>
</evidence>
<dbReference type="Gene3D" id="1.10.3090.10">
    <property type="entry name" value="cca-adding enzyme, domain 2"/>
    <property type="match status" value="1"/>
</dbReference>
<dbReference type="Pfam" id="PF01966">
    <property type="entry name" value="HD"/>
    <property type="match status" value="1"/>
</dbReference>
<organism evidence="3 4">
    <name type="scientific">Spirosoma endbachense</name>
    <dbReference type="NCBI Taxonomy" id="2666025"/>
    <lineage>
        <taxon>Bacteria</taxon>
        <taxon>Pseudomonadati</taxon>
        <taxon>Bacteroidota</taxon>
        <taxon>Cytophagia</taxon>
        <taxon>Cytophagales</taxon>
        <taxon>Cytophagaceae</taxon>
        <taxon>Spirosoma</taxon>
    </lineage>
</organism>
<proteinExistence type="predicted"/>
<dbReference type="EMBL" id="CP045997">
    <property type="protein sequence ID" value="QHV94790.1"/>
    <property type="molecule type" value="Genomic_DNA"/>
</dbReference>
<dbReference type="SUPFAM" id="SSF109604">
    <property type="entry name" value="HD-domain/PDEase-like"/>
    <property type="match status" value="1"/>
</dbReference>
<evidence type="ECO:0000313" key="3">
    <source>
        <dbReference type="EMBL" id="QHV94790.1"/>
    </source>
</evidence>
<evidence type="ECO:0000313" key="4">
    <source>
        <dbReference type="Proteomes" id="UP000464577"/>
    </source>
</evidence>
<dbReference type="PANTHER" id="PTHR47545:SF1">
    <property type="entry name" value="MULTIFUNCTIONAL CCA PROTEIN"/>
    <property type="match status" value="1"/>
</dbReference>
<feature type="domain" description="HD" evidence="2">
    <location>
        <begin position="56"/>
        <end position="135"/>
    </location>
</feature>
<dbReference type="InterPro" id="IPR050124">
    <property type="entry name" value="tRNA_CCA-adding_enzyme"/>
</dbReference>